<dbReference type="AlphaFoldDB" id="A0A6A4FUC2"/>
<proteinExistence type="predicted"/>
<dbReference type="InterPro" id="IPR058256">
    <property type="entry name" value="WLGC"/>
</dbReference>
<dbReference type="Proteomes" id="UP000434957">
    <property type="component" value="Unassembled WGS sequence"/>
</dbReference>
<evidence type="ECO:0000259" key="3">
    <source>
        <dbReference type="Pfam" id="PF26605"/>
    </source>
</evidence>
<evidence type="ECO:0000256" key="1">
    <source>
        <dbReference type="SAM" id="MobiDB-lite"/>
    </source>
</evidence>
<comment type="caution">
    <text evidence="4">The sequence shown here is derived from an EMBL/GenBank/DDBJ whole genome shotgun (WGS) entry which is preliminary data.</text>
</comment>
<feature type="transmembrane region" description="Helical" evidence="2">
    <location>
        <begin position="148"/>
        <end position="174"/>
    </location>
</feature>
<accession>A0A6A4FUC2</accession>
<name>A0A6A4FUC2_9STRA</name>
<reference evidence="4 5" key="1">
    <citation type="submission" date="2018-08" db="EMBL/GenBank/DDBJ databases">
        <title>Genomic investigation of the strawberry pathogen Phytophthora fragariae indicates pathogenicity is determined by transcriptional variation in three key races.</title>
        <authorList>
            <person name="Adams T.M."/>
            <person name="Armitage A.D."/>
            <person name="Sobczyk M.K."/>
            <person name="Bates H.J."/>
            <person name="Dunwell J.M."/>
            <person name="Nellist C.F."/>
            <person name="Harrison R.J."/>
        </authorList>
    </citation>
    <scope>NUCLEOTIDE SEQUENCE [LARGE SCALE GENOMIC DNA]</scope>
    <source>
        <strain evidence="4 5">SCRP333</strain>
    </source>
</reference>
<keyword evidence="2" id="KW-0472">Membrane</keyword>
<feature type="transmembrane region" description="Helical" evidence="2">
    <location>
        <begin position="91"/>
        <end position="116"/>
    </location>
</feature>
<sequence length="817" mass="91000">MVATPAPSSGAEGPPNSGGDSVGVANMELLVSQTDDVGGSNKFAKPERTRAPRPSMIKSLSPKSSWRGSLHEYGPAVVNIVATEVATFHDVFGFLGVPMIIMFVVSAAWTFMLAAIQVHADTIANAIMGTTEFDDGEFWLLPKPETSLVVASVVMLALFGIGYTALAVTILFFYRAGAPKDDDLSLESLNGSVKVAESLDVATPEVVMKQNGRKNLVYRIIKWVRELPTDIREHYFTAALDMPKLVFQTLTLYTYLQKGFPTPIIYYYSVLLLCNWLVACYRSQRYVADPDLIIARLYYTFDLFFAVFAPFVVLIYYIYSFSFDRAEFMTRMETLSPGSFDIIARIFGDPSQISSFCSAFHYLQFSSGSSLFYKSALNLLSLYKWRKIIKTLIHNNHERQIERKRKALIKPVPRESRSGSITAAITKRLSETLTKPKFGKHFAPKLLLSLVFLAAGISTFVYSIGSVVSTTDLCSKYEKCVLASYQWNFGEKHCTCLAFADRQMSPKNYAEWTNPEDTTSKLAALAMAGELRIVQVINRAVPELPEELKTCRYLEQMILAYTKTQHLPEWMSEFSHLEYLHVEGDYTDRRLSSVADGIFDTMSHLTFLHLGVHPNLEKLPSFSSLKNLRYLGIAVMDSLIEIPSFEGLSELGDIIVAHVPRATRLSSLESLESLKSLVVTSRSAMCCNGYFTGTCNMTESQCLPMTGEKYPLTCTDERISTADKAKLGKITSVICPPGPSVNMSEAAPTKYSTDELCGGVKYKKCSLNGVEGMCYNARMMVIMCCTTTEYIDMRKLQIKRGVGDVCNPEVEAWLGCT</sequence>
<keyword evidence="2" id="KW-0812">Transmembrane</keyword>
<feature type="region of interest" description="Disordered" evidence="1">
    <location>
        <begin position="1"/>
        <end position="62"/>
    </location>
</feature>
<dbReference type="Gene3D" id="3.80.10.10">
    <property type="entry name" value="Ribonuclease Inhibitor"/>
    <property type="match status" value="1"/>
</dbReference>
<feature type="transmembrane region" description="Helical" evidence="2">
    <location>
        <begin position="265"/>
        <end position="284"/>
    </location>
</feature>
<evidence type="ECO:0000313" key="5">
    <source>
        <dbReference type="Proteomes" id="UP000434957"/>
    </source>
</evidence>
<organism evidence="4 5">
    <name type="scientific">Phytophthora rubi</name>
    <dbReference type="NCBI Taxonomy" id="129364"/>
    <lineage>
        <taxon>Eukaryota</taxon>
        <taxon>Sar</taxon>
        <taxon>Stramenopiles</taxon>
        <taxon>Oomycota</taxon>
        <taxon>Peronosporomycetes</taxon>
        <taxon>Peronosporales</taxon>
        <taxon>Peronosporaceae</taxon>
        <taxon>Phytophthora</taxon>
    </lineage>
</organism>
<keyword evidence="2" id="KW-1133">Transmembrane helix</keyword>
<keyword evidence="5" id="KW-1185">Reference proteome</keyword>
<evidence type="ECO:0000256" key="2">
    <source>
        <dbReference type="SAM" id="Phobius"/>
    </source>
</evidence>
<dbReference type="EMBL" id="QXFT01000487">
    <property type="protein sequence ID" value="KAE9342563.1"/>
    <property type="molecule type" value="Genomic_DNA"/>
</dbReference>
<protein>
    <recommendedName>
        <fullName evidence="3">WLGC domain-containing protein</fullName>
    </recommendedName>
</protein>
<feature type="transmembrane region" description="Helical" evidence="2">
    <location>
        <begin position="446"/>
        <end position="465"/>
    </location>
</feature>
<feature type="domain" description="WLGC" evidence="3">
    <location>
        <begin position="753"/>
        <end position="817"/>
    </location>
</feature>
<dbReference type="SUPFAM" id="SSF52058">
    <property type="entry name" value="L domain-like"/>
    <property type="match status" value="1"/>
</dbReference>
<dbReference type="Pfam" id="PF26605">
    <property type="entry name" value="WLGC"/>
    <property type="match status" value="1"/>
</dbReference>
<feature type="transmembrane region" description="Helical" evidence="2">
    <location>
        <begin position="296"/>
        <end position="319"/>
    </location>
</feature>
<gene>
    <name evidence="4" type="ORF">PR003_g9408</name>
</gene>
<dbReference type="InterPro" id="IPR032675">
    <property type="entry name" value="LRR_dom_sf"/>
</dbReference>
<evidence type="ECO:0000313" key="4">
    <source>
        <dbReference type="EMBL" id="KAE9342563.1"/>
    </source>
</evidence>